<dbReference type="Pfam" id="PF13365">
    <property type="entry name" value="Trypsin_2"/>
    <property type="match status" value="1"/>
</dbReference>
<reference evidence="2" key="1">
    <citation type="journal article" date="2019" name="Int. J. Syst. Evol. Microbiol.">
        <title>The Global Catalogue of Microorganisms (GCM) 10K type strain sequencing project: providing services to taxonomists for standard genome sequencing and annotation.</title>
        <authorList>
            <consortium name="The Broad Institute Genomics Platform"/>
            <consortium name="The Broad Institute Genome Sequencing Center for Infectious Disease"/>
            <person name="Wu L."/>
            <person name="Ma J."/>
        </authorList>
    </citation>
    <scope>NUCLEOTIDE SEQUENCE [LARGE SCALE GENOMIC DNA]</scope>
    <source>
        <strain evidence="2">JCM 1365</strain>
    </source>
</reference>
<evidence type="ECO:0008006" key="3">
    <source>
        <dbReference type="Google" id="ProtNLM"/>
    </source>
</evidence>
<accession>A0ABQ2HR94</accession>
<dbReference type="EMBL" id="BMNZ01000002">
    <property type="protein sequence ID" value="GGM88414.1"/>
    <property type="molecule type" value="Genomic_DNA"/>
</dbReference>
<gene>
    <name evidence="1" type="ORF">GCM10009721_11860</name>
</gene>
<organism evidence="1 2">
    <name type="scientific">Terrabacter tumescens</name>
    <dbReference type="NCBI Taxonomy" id="60443"/>
    <lineage>
        <taxon>Bacteria</taxon>
        <taxon>Bacillati</taxon>
        <taxon>Actinomycetota</taxon>
        <taxon>Actinomycetes</taxon>
        <taxon>Micrococcales</taxon>
        <taxon>Intrasporangiaceae</taxon>
        <taxon>Terrabacter</taxon>
    </lineage>
</organism>
<name>A0ABQ2HR94_9MICO</name>
<dbReference type="InterPro" id="IPR043504">
    <property type="entry name" value="Peptidase_S1_PA_chymotrypsin"/>
</dbReference>
<dbReference type="Gene3D" id="2.40.10.10">
    <property type="entry name" value="Trypsin-like serine proteases"/>
    <property type="match status" value="2"/>
</dbReference>
<keyword evidence="2" id="KW-1185">Reference proteome</keyword>
<dbReference type="Proteomes" id="UP000623461">
    <property type="component" value="Unassembled WGS sequence"/>
</dbReference>
<comment type="caution">
    <text evidence="1">The sequence shown here is derived from an EMBL/GenBank/DDBJ whole genome shotgun (WGS) entry which is preliminary data.</text>
</comment>
<dbReference type="PANTHER" id="PTHR43019">
    <property type="entry name" value="SERINE ENDOPROTEASE DEGS"/>
    <property type="match status" value="1"/>
</dbReference>
<dbReference type="PANTHER" id="PTHR43019:SF23">
    <property type="entry name" value="PROTEASE DO-LIKE 5, CHLOROPLASTIC"/>
    <property type="match status" value="1"/>
</dbReference>
<evidence type="ECO:0000313" key="2">
    <source>
        <dbReference type="Proteomes" id="UP000623461"/>
    </source>
</evidence>
<sequence>MAKQAKPAVVRIDVVTCDARWMGSGFVVGDHLVMTANHVAAGASAITLQFADGVTRARIVGLDPTTDSALLRTDDAITDKALPLARALPDLGESVGVLGFPLQTYELRFTEGSVSGLHEPVSYDGGPEIDAMVTDSAINGGNSGGPVLDSSGKVIGLVSGHRLWVTGDRSPEPAQGQGYLIPGTDLATNLDRWRSLPEQPLADCGDPYDAAGAERTIEVNVASDDAVASDIARSLLVHGEAINTGNYDAAWQVFTRRMQRKLQSVDSWSAGLGTSYWKGISIQRVTGSAAAKVVRTILRTEQSAENGHDGQTCSVWVIDYGMIRVAGAWLINSAKSPSGPPTAC</sequence>
<dbReference type="SUPFAM" id="SSF50494">
    <property type="entry name" value="Trypsin-like serine proteases"/>
    <property type="match status" value="1"/>
</dbReference>
<proteinExistence type="predicted"/>
<dbReference type="InterPro" id="IPR009003">
    <property type="entry name" value="Peptidase_S1_PA"/>
</dbReference>
<protein>
    <recommendedName>
        <fullName evidence="3">Serine protease</fullName>
    </recommendedName>
</protein>
<dbReference type="InterPro" id="IPR001940">
    <property type="entry name" value="Peptidase_S1C"/>
</dbReference>
<dbReference type="PRINTS" id="PR00834">
    <property type="entry name" value="PROTEASES2C"/>
</dbReference>
<evidence type="ECO:0000313" key="1">
    <source>
        <dbReference type="EMBL" id="GGM88414.1"/>
    </source>
</evidence>